<evidence type="ECO:0000256" key="1">
    <source>
        <dbReference type="ARBA" id="ARBA00022801"/>
    </source>
</evidence>
<keyword evidence="1" id="KW-0378">Hydrolase</keyword>
<proteinExistence type="predicted"/>
<dbReference type="Proteomes" id="UP000297737">
    <property type="component" value="Unassembled WGS sequence"/>
</dbReference>
<dbReference type="PANTHER" id="PTHR31377:SF0">
    <property type="entry name" value="AGMATINE DEIMINASE-RELATED"/>
    <property type="match status" value="1"/>
</dbReference>
<organism evidence="2 3">
    <name type="scientific">Glacieibacterium arshaanense</name>
    <dbReference type="NCBI Taxonomy" id="2511025"/>
    <lineage>
        <taxon>Bacteria</taxon>
        <taxon>Pseudomonadati</taxon>
        <taxon>Pseudomonadota</taxon>
        <taxon>Alphaproteobacteria</taxon>
        <taxon>Sphingomonadales</taxon>
        <taxon>Sphingosinicellaceae</taxon>
        <taxon>Glacieibacterium</taxon>
    </lineage>
</organism>
<gene>
    <name evidence="2" type="ORF">EUV02_01740</name>
</gene>
<evidence type="ECO:0000313" key="3">
    <source>
        <dbReference type="Proteomes" id="UP000297737"/>
    </source>
</evidence>
<comment type="caution">
    <text evidence="2">The sequence shown here is derived from an EMBL/GenBank/DDBJ whole genome shotgun (WGS) entry which is preliminary data.</text>
</comment>
<dbReference type="Gene3D" id="3.75.10.10">
    <property type="entry name" value="L-arginine/glycine Amidinotransferase, Chain A"/>
    <property type="match status" value="1"/>
</dbReference>
<dbReference type="GO" id="GO:0009446">
    <property type="term" value="P:putrescine biosynthetic process"/>
    <property type="evidence" value="ECO:0007669"/>
    <property type="project" value="InterPro"/>
</dbReference>
<sequence length="324" mass="34079">MTARQSAEWALHAACWTAFPSAADLWEDNLAPAQAEVAAMVRVIAESERVELLVNGLAAELAARDLLGAANVGFHQFGFGDIWLRDTGPLFLSSPVGHAAAAFRFNGWGGKYDLPGDDAVAAFVASTAGVPLARHDWVLEGGAIDVDGTGLAVTTEQCLLNPNRNPRMDANEIASHLRRDLGIDRLLWLGDGLEGDHTDGHVDNLARFVAPGVLAVPAPSGADDPNAEIYEDAHQRARDFGLDVVTIPSPGRVVVDGDVVPASHMNFYIANGAVVVPTYGSPYGDAAVAAVAALFPTRKVVGLQALHVLSGGGSFHCITQQQPL</sequence>
<dbReference type="GO" id="GO:0047632">
    <property type="term" value="F:agmatine deiminase activity"/>
    <property type="evidence" value="ECO:0007669"/>
    <property type="project" value="TreeGrafter"/>
</dbReference>
<dbReference type="PANTHER" id="PTHR31377">
    <property type="entry name" value="AGMATINE DEIMINASE-RELATED"/>
    <property type="match status" value="1"/>
</dbReference>
<evidence type="ECO:0000313" key="2">
    <source>
        <dbReference type="EMBL" id="TFU05775.1"/>
    </source>
</evidence>
<dbReference type="EMBL" id="SIHO01000001">
    <property type="protein sequence ID" value="TFU05775.1"/>
    <property type="molecule type" value="Genomic_DNA"/>
</dbReference>
<reference evidence="2 3" key="1">
    <citation type="submission" date="2019-02" db="EMBL/GenBank/DDBJ databases">
        <title>Polymorphobacter sp. isolated from the lake at the Tibet of China.</title>
        <authorList>
            <person name="Li A."/>
        </authorList>
    </citation>
    <scope>NUCLEOTIDE SEQUENCE [LARGE SCALE GENOMIC DNA]</scope>
    <source>
        <strain evidence="2 3">DJ1R-1</strain>
    </source>
</reference>
<dbReference type="SUPFAM" id="SSF55909">
    <property type="entry name" value="Pentein"/>
    <property type="match status" value="1"/>
</dbReference>
<name>A0A4Y9EQA1_9SPHN</name>
<dbReference type="Pfam" id="PF04371">
    <property type="entry name" value="PAD_porph"/>
    <property type="match status" value="1"/>
</dbReference>
<dbReference type="OrthoDB" id="9808013at2"/>
<protein>
    <submittedName>
        <fullName evidence="2">Agmatine deiminase family protein</fullName>
    </submittedName>
</protein>
<dbReference type="GO" id="GO:0004668">
    <property type="term" value="F:protein-arginine deiminase activity"/>
    <property type="evidence" value="ECO:0007669"/>
    <property type="project" value="InterPro"/>
</dbReference>
<keyword evidence="3" id="KW-1185">Reference proteome</keyword>
<accession>A0A4Y9EQA1</accession>
<dbReference type="RefSeq" id="WP_135244499.1">
    <property type="nucleotide sequence ID" value="NZ_SIHO01000001.1"/>
</dbReference>
<dbReference type="AlphaFoldDB" id="A0A4Y9EQA1"/>
<dbReference type="InterPro" id="IPR007466">
    <property type="entry name" value="Peptidyl-Arg-deiminase_porph"/>
</dbReference>